<evidence type="ECO:0000256" key="1">
    <source>
        <dbReference type="SAM" id="MobiDB-lite"/>
    </source>
</evidence>
<feature type="compositionally biased region" description="Polar residues" evidence="1">
    <location>
        <begin position="471"/>
        <end position="483"/>
    </location>
</feature>
<dbReference type="EMBL" id="JH971392">
    <property type="protein sequence ID" value="EKM78197.1"/>
    <property type="molecule type" value="Genomic_DNA"/>
</dbReference>
<organism evidence="2 3">
    <name type="scientific">Agaricus bisporus var. burnettii (strain JB137-S8 / ATCC MYA-4627 / FGSC 10392)</name>
    <name type="common">White button mushroom</name>
    <dbReference type="NCBI Taxonomy" id="597362"/>
    <lineage>
        <taxon>Eukaryota</taxon>
        <taxon>Fungi</taxon>
        <taxon>Dikarya</taxon>
        <taxon>Basidiomycota</taxon>
        <taxon>Agaricomycotina</taxon>
        <taxon>Agaricomycetes</taxon>
        <taxon>Agaricomycetidae</taxon>
        <taxon>Agaricales</taxon>
        <taxon>Agaricineae</taxon>
        <taxon>Agaricaceae</taxon>
        <taxon>Agaricus</taxon>
    </lineage>
</organism>
<dbReference type="InterPro" id="IPR038765">
    <property type="entry name" value="Papain-like_cys_pep_sf"/>
</dbReference>
<name>K5X5I5_AGABU</name>
<accession>K5X5I5</accession>
<feature type="region of interest" description="Disordered" evidence="1">
    <location>
        <begin position="401"/>
        <end position="483"/>
    </location>
</feature>
<evidence type="ECO:0008006" key="4">
    <source>
        <dbReference type="Google" id="ProtNLM"/>
    </source>
</evidence>
<gene>
    <name evidence="2" type="ORF">AGABI1DRAFT_129326</name>
</gene>
<keyword evidence="3" id="KW-1185">Reference proteome</keyword>
<dbReference type="AlphaFoldDB" id="K5X5I5"/>
<dbReference type="OrthoDB" id="2979847at2759"/>
<feature type="compositionally biased region" description="Polar residues" evidence="1">
    <location>
        <begin position="454"/>
        <end position="463"/>
    </location>
</feature>
<sequence>MLSHDAREAGFQSVTYYHLQPDLAIERERNYPLWVIAFWEQTVAIKDVIRKWVPCRDWLTILIGQKKSSERRKLAQKSSIILTSLPWGEKKPYGLADSLPIHTLWRYFGSSYLSCSEIDDTLALILTDLVNNPENMTTTQIEGSPFAMFLLDAYQDQGRYWDRRELAWLQTVGESLVNSPSGRLATIANLEPFDGQQHWVALVISDGGRKIEYGDSLAKKIPLLLWDVVKWWTCCHAPFLNPVLVDLPTIRQTDGHSCGILAVTALQDSFTLPSPSVSRDPVALRLELFNRVSNEILKRVSYAPRAHSQPLATTVTFIDHPENDISITVHSSPSIPCPINLPAIEEVPDIIGEASLESLPSVLGQKNRKSKLTDYWSVVTVEERRAKQIQESEKLIERELENEEKERQKRHQKQVQKLESHREAQRKYRERKRLAKTANKVNGVPEGRKRQKLNDSINDSSLATVDDSNDTEASASIFSHTTVAEISRPRCYGPKRFTQGS</sequence>
<dbReference type="HOGENOM" id="CLU_543974_0_0_1"/>
<proteinExistence type="predicted"/>
<dbReference type="SUPFAM" id="SSF54001">
    <property type="entry name" value="Cysteine proteinases"/>
    <property type="match status" value="1"/>
</dbReference>
<evidence type="ECO:0000313" key="2">
    <source>
        <dbReference type="EMBL" id="EKM78197.1"/>
    </source>
</evidence>
<dbReference type="RefSeq" id="XP_007330912.1">
    <property type="nucleotide sequence ID" value="XM_007330850.1"/>
</dbReference>
<dbReference type="InParanoid" id="K5X5I5"/>
<dbReference type="Proteomes" id="UP000008493">
    <property type="component" value="Unassembled WGS sequence"/>
</dbReference>
<feature type="compositionally biased region" description="Basic and acidic residues" evidence="1">
    <location>
        <begin position="416"/>
        <end position="427"/>
    </location>
</feature>
<dbReference type="KEGG" id="abp:AGABI1DRAFT129326"/>
<protein>
    <recommendedName>
        <fullName evidence="4">Ubiquitin-like protease family profile domain-containing protein</fullName>
    </recommendedName>
</protein>
<reference evidence="3" key="1">
    <citation type="journal article" date="2012" name="Proc. Natl. Acad. Sci. U.S.A.">
        <title>Genome sequence of the button mushroom Agaricus bisporus reveals mechanisms governing adaptation to a humic-rich ecological niche.</title>
        <authorList>
            <person name="Morin E."/>
            <person name="Kohler A."/>
            <person name="Baker A.R."/>
            <person name="Foulongne-Oriol M."/>
            <person name="Lombard V."/>
            <person name="Nagy L.G."/>
            <person name="Ohm R.A."/>
            <person name="Patyshakuliyeva A."/>
            <person name="Brun A."/>
            <person name="Aerts A.L."/>
            <person name="Bailey A.M."/>
            <person name="Billette C."/>
            <person name="Coutinho P.M."/>
            <person name="Deakin G."/>
            <person name="Doddapaneni H."/>
            <person name="Floudas D."/>
            <person name="Grimwood J."/>
            <person name="Hilden K."/>
            <person name="Kuees U."/>
            <person name="LaButti K.M."/>
            <person name="Lapidus A."/>
            <person name="Lindquist E.A."/>
            <person name="Lucas S.M."/>
            <person name="Murat C."/>
            <person name="Riley R.W."/>
            <person name="Salamov A.A."/>
            <person name="Schmutz J."/>
            <person name="Subramanian V."/>
            <person name="Woesten H.A.B."/>
            <person name="Xu J."/>
            <person name="Eastwood D.C."/>
            <person name="Foster G.D."/>
            <person name="Sonnenberg A.S."/>
            <person name="Cullen D."/>
            <person name="de Vries R.P."/>
            <person name="Lundell T."/>
            <person name="Hibbett D.S."/>
            <person name="Henrissat B."/>
            <person name="Burton K.S."/>
            <person name="Kerrigan R.W."/>
            <person name="Challen M.P."/>
            <person name="Grigoriev I.V."/>
            <person name="Martin F."/>
        </authorList>
    </citation>
    <scope>NUCLEOTIDE SEQUENCE [LARGE SCALE GENOMIC DNA]</scope>
    <source>
        <strain evidence="3">JB137-S8 / ATCC MYA-4627 / FGSC 10392</strain>
    </source>
</reference>
<dbReference type="STRING" id="597362.K5X5I5"/>
<evidence type="ECO:0000313" key="3">
    <source>
        <dbReference type="Proteomes" id="UP000008493"/>
    </source>
</evidence>
<dbReference type="GeneID" id="18826986"/>